<organism evidence="9 10">
    <name type="scientific">Desulfotomaculum nigrificans (strain DSM 14880 / VKM B-2319 / CO-1-SRB)</name>
    <name type="common">Desulfotomaculum carboxydivorans</name>
    <dbReference type="NCBI Taxonomy" id="868595"/>
    <lineage>
        <taxon>Bacteria</taxon>
        <taxon>Bacillati</taxon>
        <taxon>Bacillota</taxon>
        <taxon>Clostridia</taxon>
        <taxon>Eubacteriales</taxon>
        <taxon>Desulfotomaculaceae</taxon>
        <taxon>Desulfotomaculum</taxon>
    </lineage>
</organism>
<dbReference type="InterPro" id="IPR004438">
    <property type="entry name" value="Peptidase_M3B"/>
</dbReference>
<evidence type="ECO:0000256" key="6">
    <source>
        <dbReference type="RuleBase" id="RU368091"/>
    </source>
</evidence>
<dbReference type="PANTHER" id="PTHR11804">
    <property type="entry name" value="PROTEASE M3 THIMET OLIGOPEPTIDASE-RELATED"/>
    <property type="match status" value="1"/>
</dbReference>
<sequence length="595" mass="68645">MITNIKNRDEIEDKYKWDLGAMYKDPAEVDQDLARIKELLEQFKGFSGKLNDKETILQALILQDQSDQLMEKCFTYAHMKLDEDNSNSAALALFDRVKSLYVTYNETTSFFIPELMKLDYSVLESYAQDERFKDYRHFIKEIGRNKEHVLSDAEEKIISAFGEVAGAPKNIFQILNNADLKFGEVKDENNQPVQLTHGRYNKLIQSKNREVRKSAYNELYRVYRSFKNTIGQTYINSVKKDCLYARLRKYNSALEASTFADNVDVAVYNNLIKTIRDNVSLLHRYIDFRKQVLQLPELRMYDLYVPLVTELDKKYSYEEAVDIVLKGLAKLGDQYISDLKQGLAGGWVDVYETPGKTSGAYSTGAYGYHPYILLNFNHTINDVFTLAHEAGHAMHTFYSHKNQPYRNASYTIFVAEVASTLNENLLIKYLLEQTNDNKEKLFLLNYNLEQFRTTVFRQTMFAEFEKIVHEQVEQGVSLTPDLLCEIYYDLNKFYYQGVTMDDEIALEWARIPHFYNAFYVYKYATGFSAAVALANGILTGGQEALARYLEFLASGGKDYPIELLRQAGVDMATPKPIEDCLKSFAENLQLATKLV</sequence>
<keyword evidence="1 6" id="KW-0645">Protease</keyword>
<dbReference type="GO" id="GO:0006508">
    <property type="term" value="P:proteolysis"/>
    <property type="evidence" value="ECO:0007669"/>
    <property type="project" value="UniProtKB-KW"/>
</dbReference>
<dbReference type="SUPFAM" id="SSF55486">
    <property type="entry name" value="Metalloproteases ('zincins'), catalytic domain"/>
    <property type="match status" value="1"/>
</dbReference>
<dbReference type="Pfam" id="PF01432">
    <property type="entry name" value="Peptidase_M3"/>
    <property type="match status" value="1"/>
</dbReference>
<dbReference type="STRING" id="868595.Desca_1849"/>
<feature type="domain" description="Oligopeptidase F N-terminal" evidence="8">
    <location>
        <begin position="114"/>
        <end position="182"/>
    </location>
</feature>
<keyword evidence="2 6" id="KW-0479">Metal-binding</keyword>
<dbReference type="RefSeq" id="WP_013810410.1">
    <property type="nucleotide sequence ID" value="NC_015565.1"/>
</dbReference>
<dbReference type="HOGENOM" id="CLU_021290_2_0_9"/>
<accession>F6B8C9</accession>
<dbReference type="eggNOG" id="COG1164">
    <property type="taxonomic scope" value="Bacteria"/>
</dbReference>
<dbReference type="InterPro" id="IPR045090">
    <property type="entry name" value="Pept_M3A_M3B"/>
</dbReference>
<dbReference type="AlphaFoldDB" id="F6B8C9"/>
<evidence type="ECO:0000259" key="7">
    <source>
        <dbReference type="Pfam" id="PF01432"/>
    </source>
</evidence>
<evidence type="ECO:0000256" key="2">
    <source>
        <dbReference type="ARBA" id="ARBA00022723"/>
    </source>
</evidence>
<dbReference type="InterPro" id="IPR001567">
    <property type="entry name" value="Pept_M3A_M3B_dom"/>
</dbReference>
<dbReference type="InterPro" id="IPR013647">
    <property type="entry name" value="OligopepF_N_dom"/>
</dbReference>
<dbReference type="Gene3D" id="1.20.140.70">
    <property type="entry name" value="Oligopeptidase f, N-terminal domain"/>
    <property type="match status" value="1"/>
</dbReference>
<gene>
    <name evidence="9" type="ordered locus">Desca_1849</name>
</gene>
<dbReference type="GO" id="GO:0006518">
    <property type="term" value="P:peptide metabolic process"/>
    <property type="evidence" value="ECO:0007669"/>
    <property type="project" value="TreeGrafter"/>
</dbReference>
<evidence type="ECO:0000256" key="5">
    <source>
        <dbReference type="ARBA" id="ARBA00023049"/>
    </source>
</evidence>
<evidence type="ECO:0000256" key="3">
    <source>
        <dbReference type="ARBA" id="ARBA00022801"/>
    </source>
</evidence>
<dbReference type="GO" id="GO:0046872">
    <property type="term" value="F:metal ion binding"/>
    <property type="evidence" value="ECO:0007669"/>
    <property type="project" value="UniProtKB-UniRule"/>
</dbReference>
<keyword evidence="4 6" id="KW-0862">Zinc</keyword>
<dbReference type="EMBL" id="CP002736">
    <property type="protein sequence ID" value="AEF94693.1"/>
    <property type="molecule type" value="Genomic_DNA"/>
</dbReference>
<reference evidence="9 10" key="1">
    <citation type="submission" date="2011-05" db="EMBL/GenBank/DDBJ databases">
        <title>Complete sequence of Desulfotomaculum carboxydivorans CO-1-SRB.</title>
        <authorList>
            <consortium name="US DOE Joint Genome Institute"/>
            <person name="Lucas S."/>
            <person name="Han J."/>
            <person name="Lapidus A."/>
            <person name="Cheng J.-F."/>
            <person name="Goodwin L."/>
            <person name="Pitluck S."/>
            <person name="Peters L."/>
            <person name="Mikhailova N."/>
            <person name="Lu M."/>
            <person name="Han C."/>
            <person name="Tapia R."/>
            <person name="Land M."/>
            <person name="Hauser L."/>
            <person name="Kyrpides N."/>
            <person name="Ivanova N."/>
            <person name="Pagani I."/>
            <person name="Stams A."/>
            <person name="Plugge C."/>
            <person name="Muyzer G."/>
            <person name="Kuever J."/>
            <person name="Parshina S."/>
            <person name="Ivanova A."/>
            <person name="Nazina T."/>
            <person name="Woyke T."/>
        </authorList>
    </citation>
    <scope>NUCLEOTIDE SEQUENCE [LARGE SCALE GENOMIC DNA]</scope>
    <source>
        <strain evidence="10">DSM 14880 / VKM B-2319 / CO-1-SRB</strain>
    </source>
</reference>
<dbReference type="PANTHER" id="PTHR11804:SF84">
    <property type="entry name" value="SACCHAROLYSIN"/>
    <property type="match status" value="1"/>
</dbReference>
<keyword evidence="3 6" id="KW-0378">Hydrolase</keyword>
<dbReference type="InterPro" id="IPR042088">
    <property type="entry name" value="OligoPept_F_C"/>
</dbReference>
<evidence type="ECO:0000313" key="9">
    <source>
        <dbReference type="EMBL" id="AEF94693.1"/>
    </source>
</evidence>
<comment type="cofactor">
    <cofactor evidence="6">
        <name>Zn(2+)</name>
        <dbReference type="ChEBI" id="CHEBI:29105"/>
    </cofactor>
    <text evidence="6">Binds 1 zinc ion.</text>
</comment>
<keyword evidence="10" id="KW-1185">Reference proteome</keyword>
<evidence type="ECO:0000256" key="1">
    <source>
        <dbReference type="ARBA" id="ARBA00022670"/>
    </source>
</evidence>
<dbReference type="GO" id="GO:0004222">
    <property type="term" value="F:metalloendopeptidase activity"/>
    <property type="evidence" value="ECO:0007669"/>
    <property type="project" value="UniProtKB-UniRule"/>
</dbReference>
<evidence type="ECO:0000259" key="8">
    <source>
        <dbReference type="Pfam" id="PF08439"/>
    </source>
</evidence>
<dbReference type="NCBIfam" id="TIGR00181">
    <property type="entry name" value="pepF"/>
    <property type="match status" value="1"/>
</dbReference>
<evidence type="ECO:0000256" key="4">
    <source>
        <dbReference type="ARBA" id="ARBA00022833"/>
    </source>
</evidence>
<dbReference type="Gene3D" id="1.10.287.830">
    <property type="entry name" value="putative peptidase helix hairpin domain like"/>
    <property type="match status" value="1"/>
</dbReference>
<feature type="domain" description="Peptidase M3A/M3B catalytic" evidence="7">
    <location>
        <begin position="203"/>
        <end position="579"/>
    </location>
</feature>
<proteinExistence type="inferred from homology"/>
<dbReference type="Pfam" id="PF08439">
    <property type="entry name" value="Peptidase_M3_N"/>
    <property type="match status" value="1"/>
</dbReference>
<dbReference type="CDD" id="cd09608">
    <property type="entry name" value="M3B_PepF"/>
    <property type="match status" value="1"/>
</dbReference>
<comment type="similarity">
    <text evidence="6">Belongs to the peptidase M3B family.</text>
</comment>
<dbReference type="KEGG" id="dca:Desca_1849"/>
<keyword evidence="5 6" id="KW-0482">Metalloprotease</keyword>
<comment type="function">
    <text evidence="6">Has oligopeptidase activity and degrades a variety of small bioactive peptides.</text>
</comment>
<evidence type="ECO:0000313" key="10">
    <source>
        <dbReference type="Proteomes" id="UP000009226"/>
    </source>
</evidence>
<name>F6B8C9_DESCC</name>
<dbReference type="Proteomes" id="UP000009226">
    <property type="component" value="Chromosome"/>
</dbReference>
<protein>
    <recommendedName>
        <fullName evidence="6">Oligopeptidase F</fullName>
        <ecNumber evidence="6">3.4.24.-</ecNumber>
    </recommendedName>
</protein>
<dbReference type="Gene3D" id="1.10.1370.20">
    <property type="entry name" value="Oligoendopeptidase f, C-terminal domain"/>
    <property type="match status" value="1"/>
</dbReference>
<dbReference type="EC" id="3.4.24.-" evidence="6"/>